<evidence type="ECO:0000313" key="2">
    <source>
        <dbReference type="EMBL" id="XCD03736.1"/>
    </source>
</evidence>
<feature type="coiled-coil region" evidence="1">
    <location>
        <begin position="30"/>
        <end position="57"/>
    </location>
</feature>
<evidence type="ECO:0000313" key="3">
    <source>
        <dbReference type="EMBL" id="XCD06177.1"/>
    </source>
</evidence>
<name>A0AAU8B2S1_9CAUD</name>
<proteinExistence type="predicted"/>
<accession>A0AAU8B2S1</accession>
<reference evidence="3" key="1">
    <citation type="submission" date="2024-03" db="EMBL/GenBank/DDBJ databases">
        <title>Diverse circular DNA viruses in blood, oral, and fecal samples of captive lemurs.</title>
        <authorList>
            <person name="Paietta E.N."/>
            <person name="Kraberger S."/>
            <person name="Lund M.C."/>
            <person name="Custer J.M."/>
            <person name="Vargas K.M."/>
            <person name="Ehmke E.E."/>
            <person name="Yoder A.D."/>
            <person name="Varsani A."/>
        </authorList>
    </citation>
    <scope>NUCLEOTIDE SEQUENCE</scope>
    <source>
        <strain evidence="2">Duke_21_2</strain>
        <strain evidence="3">Duke_25FS_5</strain>
    </source>
</reference>
<dbReference type="EMBL" id="PP511380">
    <property type="protein sequence ID" value="XCD03736.1"/>
    <property type="molecule type" value="Genomic_DNA"/>
</dbReference>
<dbReference type="EMBL" id="PP511642">
    <property type="protein sequence ID" value="XCD06177.1"/>
    <property type="molecule type" value="Genomic_DNA"/>
</dbReference>
<sequence length="61" mass="7260">MKTKHGVNIRIKKHISEDYFCLEASTEFDAINLAMTLEELNELKKMIEEKIENEERDRKCC</sequence>
<keyword evidence="1" id="KW-0175">Coiled coil</keyword>
<organism evidence="3">
    <name type="scientific">Dulem virus 29</name>
    <dbReference type="NCBI Taxonomy" id="3145747"/>
    <lineage>
        <taxon>Viruses</taxon>
        <taxon>Duplodnaviria</taxon>
        <taxon>Heunggongvirae</taxon>
        <taxon>Uroviricota</taxon>
        <taxon>Caudoviricetes</taxon>
    </lineage>
</organism>
<protein>
    <submittedName>
        <fullName evidence="3">Uncharacterized protein</fullName>
    </submittedName>
</protein>
<evidence type="ECO:0000256" key="1">
    <source>
        <dbReference type="SAM" id="Coils"/>
    </source>
</evidence>